<keyword evidence="3" id="KW-1185">Reference proteome</keyword>
<accession>A0ABR6SZY5</accession>
<dbReference type="Pfam" id="PF00753">
    <property type="entry name" value="Lactamase_B"/>
    <property type="match status" value="1"/>
</dbReference>
<dbReference type="PANTHER" id="PTHR42951:SF9">
    <property type="entry name" value="METAL-DEPENDENT HYDROLASE"/>
    <property type="match status" value="1"/>
</dbReference>
<name>A0ABR6SZY5_9LIST</name>
<dbReference type="Proteomes" id="UP000587800">
    <property type="component" value="Unassembled WGS sequence"/>
</dbReference>
<evidence type="ECO:0000313" key="2">
    <source>
        <dbReference type="EMBL" id="MBC1511242.1"/>
    </source>
</evidence>
<dbReference type="CDD" id="cd07721">
    <property type="entry name" value="yflN-like_MBL-fold"/>
    <property type="match status" value="1"/>
</dbReference>
<dbReference type="SUPFAM" id="SSF56281">
    <property type="entry name" value="Metallo-hydrolase/oxidoreductase"/>
    <property type="match status" value="1"/>
</dbReference>
<dbReference type="InterPro" id="IPR050855">
    <property type="entry name" value="NDM-1-like"/>
</dbReference>
<dbReference type="PANTHER" id="PTHR42951">
    <property type="entry name" value="METALLO-BETA-LACTAMASE DOMAIN-CONTAINING"/>
    <property type="match status" value="1"/>
</dbReference>
<dbReference type="InterPro" id="IPR001279">
    <property type="entry name" value="Metallo-B-lactamas"/>
</dbReference>
<proteinExistence type="predicted"/>
<evidence type="ECO:0000313" key="3">
    <source>
        <dbReference type="Proteomes" id="UP000587800"/>
    </source>
</evidence>
<protein>
    <submittedName>
        <fullName evidence="2">MBL fold metallo-hydrolase</fullName>
    </submittedName>
</protein>
<reference evidence="2 3" key="1">
    <citation type="submission" date="2020-03" db="EMBL/GenBank/DDBJ databases">
        <title>Soil Listeria distribution.</title>
        <authorList>
            <person name="Liao J."/>
            <person name="Wiedmann M."/>
        </authorList>
    </citation>
    <scope>NUCLEOTIDE SEQUENCE [LARGE SCALE GENOMIC DNA]</scope>
    <source>
        <strain evidence="2 3">FSL L7-1515</strain>
    </source>
</reference>
<evidence type="ECO:0000259" key="1">
    <source>
        <dbReference type="SMART" id="SM00849"/>
    </source>
</evidence>
<dbReference type="Gene3D" id="3.60.15.10">
    <property type="entry name" value="Ribonuclease Z/Hydroxyacylglutathione hydrolase-like"/>
    <property type="match status" value="1"/>
</dbReference>
<sequence length="239" mass="26122">MKVTAKHQYWQVTTFPVLFPVNCYLVLEKDSLTLIDTGVLAHAKGIIALIETLHLPLTRILLTHAHGDHIGGLLALKNAFPDALVMLGNRENLLVEKKEVYAFEAQSPLKGSYPDELPVKTKQTLKTGDMVGSLLVIDTPGHTPGSISFFDERNGHLFAGDLFQTRGGAAICGDTRLFFPFPAMATWDLATSIASAKEIQSMEVTEIACGHGVIKSISDFDLPAVIARAQKKSKRVENR</sequence>
<dbReference type="EMBL" id="JAASUB010000028">
    <property type="protein sequence ID" value="MBC1511242.1"/>
    <property type="molecule type" value="Genomic_DNA"/>
</dbReference>
<dbReference type="SMART" id="SM00849">
    <property type="entry name" value="Lactamase_B"/>
    <property type="match status" value="1"/>
</dbReference>
<feature type="domain" description="Metallo-beta-lactamase" evidence="1">
    <location>
        <begin position="20"/>
        <end position="211"/>
    </location>
</feature>
<organism evidence="2 3">
    <name type="scientific">Listeria immobilis</name>
    <dbReference type="NCBI Taxonomy" id="2713502"/>
    <lineage>
        <taxon>Bacteria</taxon>
        <taxon>Bacillati</taxon>
        <taxon>Bacillota</taxon>
        <taxon>Bacilli</taxon>
        <taxon>Bacillales</taxon>
        <taxon>Listeriaceae</taxon>
        <taxon>Listeria</taxon>
    </lineage>
</organism>
<dbReference type="RefSeq" id="WP_185345043.1">
    <property type="nucleotide sequence ID" value="NZ_JAASTU010000024.1"/>
</dbReference>
<dbReference type="InterPro" id="IPR036866">
    <property type="entry name" value="RibonucZ/Hydroxyglut_hydro"/>
</dbReference>
<comment type="caution">
    <text evidence="2">The sequence shown here is derived from an EMBL/GenBank/DDBJ whole genome shotgun (WGS) entry which is preliminary data.</text>
</comment>
<gene>
    <name evidence="2" type="ORF">HCJ59_15295</name>
</gene>